<dbReference type="GO" id="GO:0006302">
    <property type="term" value="P:double-strand break repair"/>
    <property type="evidence" value="ECO:0007669"/>
    <property type="project" value="TreeGrafter"/>
</dbReference>
<dbReference type="Proteomes" id="UP000028701">
    <property type="component" value="Unassembled WGS sequence"/>
</dbReference>
<accession>A0A081CVI2</accession>
<evidence type="ECO:0000313" key="3">
    <source>
        <dbReference type="Proteomes" id="UP000028701"/>
    </source>
</evidence>
<reference evidence="2 3" key="1">
    <citation type="submission" date="2014-08" db="EMBL/GenBank/DDBJ databases">
        <title>Whole genome shotgun sequence of Rhizobium rubi NBRC 13261.</title>
        <authorList>
            <person name="Katano-Makiyama Y."/>
            <person name="Hosoyama A."/>
            <person name="Hashimoto M."/>
            <person name="Hosoyama Y."/>
            <person name="Noguchi M."/>
            <person name="Tsuchikane K."/>
            <person name="Uohara A."/>
            <person name="Ohji S."/>
            <person name="Ichikawa N."/>
            <person name="Kimura A."/>
            <person name="Yamazoe A."/>
            <person name="Fujita N."/>
        </authorList>
    </citation>
    <scope>NUCLEOTIDE SEQUENCE [LARGE SCALE GENOMIC DNA]</scope>
    <source>
        <strain evidence="2 3">NBRC 13261</strain>
    </source>
</reference>
<dbReference type="AlphaFoldDB" id="A0A081CVI2"/>
<dbReference type="OrthoDB" id="9816534at2"/>
<evidence type="ECO:0000313" key="2">
    <source>
        <dbReference type="EMBL" id="GAK70678.1"/>
    </source>
</evidence>
<dbReference type="RefSeq" id="WP_045230266.1">
    <property type="nucleotide sequence ID" value="NZ_BBJU01000013.1"/>
</dbReference>
<dbReference type="eggNOG" id="COG1120">
    <property type="taxonomic scope" value="Bacteria"/>
</dbReference>
<dbReference type="InterPro" id="IPR003593">
    <property type="entry name" value="AAA+_ATPase"/>
</dbReference>
<protein>
    <recommendedName>
        <fullName evidence="1">AAA+ ATPase domain-containing protein</fullName>
    </recommendedName>
</protein>
<dbReference type="Gene3D" id="3.40.50.300">
    <property type="entry name" value="P-loop containing nucleotide triphosphate hydrolases"/>
    <property type="match status" value="1"/>
</dbReference>
<dbReference type="GO" id="GO:0005524">
    <property type="term" value="F:ATP binding"/>
    <property type="evidence" value="ECO:0007669"/>
    <property type="project" value="InterPro"/>
</dbReference>
<dbReference type="Pfam" id="PF13304">
    <property type="entry name" value="AAA_21"/>
    <property type="match status" value="1"/>
</dbReference>
<sequence length="543" mass="60180">MNFDIYPPSKVNLSSIKGQVALQQDNWDDYKFKTTYQLYYSDGKAAEPLFVGSVKILKLGQKEREPLQITDPFESLDEQWCSVGETLDYYERLSTIGEADRTEILRSLRDVVANPIFVPEFQNELGWRKSLFRDNVSWNRFLDDATAVLNKDFSKLANLETPFSFKPTESSDVLALEFAAPPVPNYYQAMRTLGPSGNEVLLPQRIVALIGRNGSGKSTLLSRLSHVAFASGSARQRAAVRQLGSFDPPDINFSRVITISYSAFDSFDVPGLDGRDRVQIAKDIAAGQGRFAYCGLRDISAETQERENAGEDPAAPQTLTRLKSIDSLADEFEELVTAISNGGRRSLFLEALSPLLSEPSFAQRGDEGEAEFIINEPKRSFLSWSTGHKIALHVIASLTARAARKSLVLFDEPEMHLHPPLTAALMQSIRVILEEVNAFCIVATHSPVVVQETLARHVRVVTRAGDTVHLKQPELETFGENVGILTYDIFGLVASSTDFHEVLDLLVDADLGLEVIEGLFTPALSGQARGYVMSKIARSEQKK</sequence>
<dbReference type="EMBL" id="BBJU01000013">
    <property type="protein sequence ID" value="GAK70678.1"/>
    <property type="molecule type" value="Genomic_DNA"/>
</dbReference>
<dbReference type="PANTHER" id="PTHR32182">
    <property type="entry name" value="DNA REPLICATION AND REPAIR PROTEIN RECF"/>
    <property type="match status" value="1"/>
</dbReference>
<feature type="domain" description="AAA+ ATPase" evidence="1">
    <location>
        <begin position="203"/>
        <end position="474"/>
    </location>
</feature>
<gene>
    <name evidence="2" type="ORF">RRU01S_13_00160</name>
</gene>
<dbReference type="InterPro" id="IPR027417">
    <property type="entry name" value="P-loop_NTPase"/>
</dbReference>
<dbReference type="GO" id="GO:0000731">
    <property type="term" value="P:DNA synthesis involved in DNA repair"/>
    <property type="evidence" value="ECO:0007669"/>
    <property type="project" value="TreeGrafter"/>
</dbReference>
<organism evidence="2 3">
    <name type="scientific">Agrobacterium rubi TR3 = NBRC 13261</name>
    <dbReference type="NCBI Taxonomy" id="1368415"/>
    <lineage>
        <taxon>Bacteria</taxon>
        <taxon>Pseudomonadati</taxon>
        <taxon>Pseudomonadota</taxon>
        <taxon>Alphaproteobacteria</taxon>
        <taxon>Hyphomicrobiales</taxon>
        <taxon>Rhizobiaceae</taxon>
        <taxon>Rhizobium/Agrobacterium group</taxon>
        <taxon>Agrobacterium</taxon>
    </lineage>
</organism>
<name>A0A081CVI2_9HYPH</name>
<comment type="caution">
    <text evidence="2">The sequence shown here is derived from an EMBL/GenBank/DDBJ whole genome shotgun (WGS) entry which is preliminary data.</text>
</comment>
<proteinExistence type="predicted"/>
<dbReference type="PANTHER" id="PTHR32182:SF22">
    <property type="entry name" value="ATP-DEPENDENT ENDONUCLEASE, OLD FAMILY-RELATED"/>
    <property type="match status" value="1"/>
</dbReference>
<dbReference type="GO" id="GO:0016887">
    <property type="term" value="F:ATP hydrolysis activity"/>
    <property type="evidence" value="ECO:0007669"/>
    <property type="project" value="InterPro"/>
</dbReference>
<evidence type="ECO:0000259" key="1">
    <source>
        <dbReference type="SMART" id="SM00382"/>
    </source>
</evidence>
<dbReference type="InterPro" id="IPR003959">
    <property type="entry name" value="ATPase_AAA_core"/>
</dbReference>
<dbReference type="SMART" id="SM00382">
    <property type="entry name" value="AAA"/>
    <property type="match status" value="1"/>
</dbReference>
<dbReference type="SUPFAM" id="SSF52540">
    <property type="entry name" value="P-loop containing nucleoside triphosphate hydrolases"/>
    <property type="match status" value="1"/>
</dbReference>